<protein>
    <submittedName>
        <fullName evidence="1">Uncharacterized protein</fullName>
    </submittedName>
</protein>
<keyword evidence="2" id="KW-1185">Reference proteome</keyword>
<dbReference type="Proteomes" id="UP000002495">
    <property type="component" value="Chromosome"/>
</dbReference>
<evidence type="ECO:0000313" key="2">
    <source>
        <dbReference type="Proteomes" id="UP000002495"/>
    </source>
</evidence>
<dbReference type="EMBL" id="AE017125">
    <property type="protein sequence ID" value="AAP77500.1"/>
    <property type="molecule type" value="Genomic_DNA"/>
</dbReference>
<gene>
    <name evidence="1" type="ordered locus">HH_0903</name>
</gene>
<proteinExistence type="predicted"/>
<dbReference type="HOGENOM" id="CLU_673997_0_0_7"/>
<organism evidence="1 2">
    <name type="scientific">Helicobacter hepaticus (strain ATCC 51449 / 3B1)</name>
    <dbReference type="NCBI Taxonomy" id="235279"/>
    <lineage>
        <taxon>Bacteria</taxon>
        <taxon>Pseudomonadati</taxon>
        <taxon>Campylobacterota</taxon>
        <taxon>Epsilonproteobacteria</taxon>
        <taxon>Campylobacterales</taxon>
        <taxon>Helicobacteraceae</taxon>
        <taxon>Helicobacter</taxon>
    </lineage>
</organism>
<reference evidence="1 2" key="1">
    <citation type="journal article" date="2003" name="Proc. Natl. Acad. Sci. U.S.A.">
        <title>The complete genome sequence of the carcinogenic bacterium Helicobacter hepaticus.</title>
        <authorList>
            <person name="Suerbaum S."/>
            <person name="Josenhans C."/>
            <person name="Sterzenbach T."/>
            <person name="Drescher B."/>
            <person name="Brandt P."/>
            <person name="Bell M."/>
            <person name="Droege M."/>
            <person name="Fartmann B."/>
            <person name="Fischer H.-P."/>
            <person name="Ge Z."/>
            <person name="Hoerster A."/>
            <person name="Holland R."/>
            <person name="Klein K."/>
            <person name="Koenig J."/>
            <person name="Macko L."/>
            <person name="Mendz G.L."/>
            <person name="Nyakatura G."/>
            <person name="Schauer D.B."/>
            <person name="Shen Z."/>
            <person name="Weber J."/>
            <person name="Frosch M."/>
            <person name="Fox J.G."/>
        </authorList>
    </citation>
    <scope>NUCLEOTIDE SEQUENCE [LARGE SCALE GENOMIC DNA]</scope>
    <source>
        <strain evidence="2">ATCC 51449 / 3B1</strain>
    </source>
</reference>
<dbReference type="KEGG" id="hhe:HH_0903"/>
<dbReference type="AlphaFoldDB" id="Q7VHR0"/>
<dbReference type="RefSeq" id="WP_011115743.1">
    <property type="nucleotide sequence ID" value="NC_004917.1"/>
</dbReference>
<dbReference type="STRING" id="235279.HH_0903"/>
<accession>Q7VHR0</accession>
<sequence length="408" mass="47751">MIKNKLYITLVFIVFGVENLLAANFKVEYKQNRQNGREWDITATSLVNNITLNDVRVNRGNCKNDFNLRQMTAAMIMAKTKPTKEQENQMKIDGVSIGMKWREPKDLDYAEKYKKEILELKIQKHKKLWQDEDGICRLAKDWSYSFRELAKTSEWSTSGTPEVQLSQEDIKKMEVAYKEYFCPAIEKVYEKYYNVIREKGMQESRSYPLHKYLEDELFKEENLQKILPKNVLGFSMREKCPLCNVDTCSDDDPTNFYSNRDKNRYCDYQFEMDDLQKLRMNTSLFNPCSSRNDCTIMDISNDIDRAIYGLTSKPSYQRNIAELKQLGVKFERTEVPDEYFSTTYPTLPPFAMIVDEIVEKPKKKTAPSSKPKLTLKYGQSVVFSVPLSCRILEVQLIGDKGTETYNFK</sequence>
<name>Q7VHR0_HELHP</name>
<evidence type="ECO:0000313" key="1">
    <source>
        <dbReference type="EMBL" id="AAP77500.1"/>
    </source>
</evidence>